<evidence type="ECO:0000313" key="4">
    <source>
        <dbReference type="EMBL" id="OUS39257.1"/>
    </source>
</evidence>
<organism evidence="4 5">
    <name type="scientific">Oleispira antarctica</name>
    <dbReference type="NCBI Taxonomy" id="188908"/>
    <lineage>
        <taxon>Bacteria</taxon>
        <taxon>Pseudomonadati</taxon>
        <taxon>Pseudomonadota</taxon>
        <taxon>Gammaproteobacteria</taxon>
        <taxon>Oceanospirillales</taxon>
        <taxon>Oceanospirillaceae</taxon>
        <taxon>Oleispira</taxon>
    </lineage>
</organism>
<dbReference type="NCBIfam" id="TIGR00254">
    <property type="entry name" value="GGDEF"/>
    <property type="match status" value="1"/>
</dbReference>
<evidence type="ECO:0000259" key="3">
    <source>
        <dbReference type="PROSITE" id="PS50887"/>
    </source>
</evidence>
<dbReference type="CDD" id="cd01949">
    <property type="entry name" value="GGDEF"/>
    <property type="match status" value="1"/>
</dbReference>
<dbReference type="InterPro" id="IPR050469">
    <property type="entry name" value="Diguanylate_Cyclase"/>
</dbReference>
<dbReference type="InterPro" id="IPR000014">
    <property type="entry name" value="PAS"/>
</dbReference>
<dbReference type="InterPro" id="IPR000160">
    <property type="entry name" value="GGDEF_dom"/>
</dbReference>
<dbReference type="InterPro" id="IPR013656">
    <property type="entry name" value="PAS_4"/>
</dbReference>
<dbReference type="EC" id="2.7.7.65" evidence="1"/>
<accession>A0A1Y5HRX3</accession>
<dbReference type="Gene3D" id="3.30.450.20">
    <property type="entry name" value="PAS domain"/>
    <property type="match status" value="1"/>
</dbReference>
<dbReference type="Pfam" id="PF00990">
    <property type="entry name" value="GGDEF"/>
    <property type="match status" value="1"/>
</dbReference>
<dbReference type="PANTHER" id="PTHR45138">
    <property type="entry name" value="REGULATORY COMPONENTS OF SENSORY TRANSDUCTION SYSTEM"/>
    <property type="match status" value="1"/>
</dbReference>
<evidence type="ECO:0000256" key="2">
    <source>
        <dbReference type="ARBA" id="ARBA00034247"/>
    </source>
</evidence>
<feature type="domain" description="GGDEF" evidence="3">
    <location>
        <begin position="186"/>
        <end position="319"/>
    </location>
</feature>
<dbReference type="PROSITE" id="PS50887">
    <property type="entry name" value="GGDEF"/>
    <property type="match status" value="1"/>
</dbReference>
<reference evidence="5" key="1">
    <citation type="journal article" date="2017" name="Proc. Natl. Acad. Sci. U.S.A.">
        <title>Simulation of Deepwater Horizon oil plume reveals substrate specialization within a complex community of hydrocarbon degraders.</title>
        <authorList>
            <person name="Hu P."/>
            <person name="Dubinsky E.A."/>
            <person name="Probst A.J."/>
            <person name="Wang J."/>
            <person name="Sieber C.M.K."/>
            <person name="Tom L.M."/>
            <person name="Gardinali P."/>
            <person name="Banfield J.F."/>
            <person name="Atlas R.M."/>
            <person name="Andersen G.L."/>
        </authorList>
    </citation>
    <scope>NUCLEOTIDE SEQUENCE [LARGE SCALE GENOMIC DNA]</scope>
</reference>
<comment type="caution">
    <text evidence="4">The sequence shown here is derived from an EMBL/GenBank/DDBJ whole genome shotgun (WGS) entry which is preliminary data.</text>
</comment>
<dbReference type="Gene3D" id="3.30.70.270">
    <property type="match status" value="1"/>
</dbReference>
<dbReference type="Proteomes" id="UP000227088">
    <property type="component" value="Unassembled WGS sequence"/>
</dbReference>
<dbReference type="SMART" id="SM00267">
    <property type="entry name" value="GGDEF"/>
    <property type="match status" value="1"/>
</dbReference>
<dbReference type="SUPFAM" id="SSF55073">
    <property type="entry name" value="Nucleotide cyclase"/>
    <property type="match status" value="1"/>
</dbReference>
<dbReference type="PANTHER" id="PTHR45138:SF9">
    <property type="entry name" value="DIGUANYLATE CYCLASE DGCM-RELATED"/>
    <property type="match status" value="1"/>
</dbReference>
<dbReference type="EMBL" id="MABE01000578">
    <property type="protein sequence ID" value="OUS39257.1"/>
    <property type="molecule type" value="Genomic_DNA"/>
</dbReference>
<dbReference type="SMART" id="SM00091">
    <property type="entry name" value="PAS"/>
    <property type="match status" value="1"/>
</dbReference>
<dbReference type="AlphaFoldDB" id="A0A1Y5HRX3"/>
<name>A0A1Y5HRX3_OLEAN</name>
<dbReference type="SUPFAM" id="SSF55785">
    <property type="entry name" value="PYP-like sensor domain (PAS domain)"/>
    <property type="match status" value="1"/>
</dbReference>
<dbReference type="InterPro" id="IPR043128">
    <property type="entry name" value="Rev_trsase/Diguanyl_cyclase"/>
</dbReference>
<dbReference type="InterPro" id="IPR029787">
    <property type="entry name" value="Nucleotide_cyclase"/>
</dbReference>
<gene>
    <name evidence="4" type="ORF">A9R00_09950</name>
</gene>
<dbReference type="GO" id="GO:0052621">
    <property type="term" value="F:diguanylate cyclase activity"/>
    <property type="evidence" value="ECO:0007669"/>
    <property type="project" value="UniProtKB-EC"/>
</dbReference>
<evidence type="ECO:0000313" key="5">
    <source>
        <dbReference type="Proteomes" id="UP000227088"/>
    </source>
</evidence>
<dbReference type="InterPro" id="IPR035965">
    <property type="entry name" value="PAS-like_dom_sf"/>
</dbReference>
<dbReference type="Pfam" id="PF08448">
    <property type="entry name" value="PAS_4"/>
    <property type="match status" value="1"/>
</dbReference>
<evidence type="ECO:0000256" key="1">
    <source>
        <dbReference type="ARBA" id="ARBA00012528"/>
    </source>
</evidence>
<comment type="catalytic activity">
    <reaction evidence="2">
        <text>2 GTP = 3',3'-c-di-GMP + 2 diphosphate</text>
        <dbReference type="Rhea" id="RHEA:24898"/>
        <dbReference type="ChEBI" id="CHEBI:33019"/>
        <dbReference type="ChEBI" id="CHEBI:37565"/>
        <dbReference type="ChEBI" id="CHEBI:58805"/>
        <dbReference type="EC" id="2.7.7.65"/>
    </reaction>
</comment>
<proteinExistence type="predicted"/>
<sequence length="322" mass="36887">MSKESLEFTEMHWLMDVLQNIDVGLVILDREYKIQLWNGFMENHSGLRPDEVHDKPLFDSFADIPETWFRQKAEPVFELKTRTFTIWEQRPYLFKFKNYRPITGRAPYMYQNSSIIPLESIDGSVKHICLIVYDVTDVAINREDLTKANNNLTYLSKIDGLTELLNTSFWQEEFTREYKRSLRSNSASSLVLFEIDEFEKLNSQLSHQAGDEVLRTVASALKQTARETDIMGRISGEQFAILLVDTDAKAAINFAERLRKQIAGTIVTSDDAEFQFTISSGVAEFSSTFESDKKWLSAANKALDHAQSNGSNKTTVYQNKAS</sequence>
<protein>
    <recommendedName>
        <fullName evidence="1">diguanylate cyclase</fullName>
        <ecNumber evidence="1">2.7.7.65</ecNumber>
    </recommendedName>
</protein>